<evidence type="ECO:0000313" key="3">
    <source>
        <dbReference type="Proteomes" id="UP000603141"/>
    </source>
</evidence>
<sequence>MTQSEPIVCKPTPWFLLRAVAMFLMFAVFAFMFYRDGSVGYRQENEVFYLNQAFQKANKDFSRMNSSGTLTADEWKQYAAAQTVIFPENPAELPSGMKLPMPWPEILQNYEKVKPLQWNSLWIEYTGKRGWDSTVAEEPHTLQKINEQWTVFWICLALALVALFFLIRTLGRSISVDDSGVSPASGRKVAFADLKVLDLRKWETKGLGFIDYDGASGKGRIRIDGLTYGGFKKEQGEPAEKLMQFIRSRFSGEIIEYTAVADEETADSEEKTA</sequence>
<keyword evidence="1" id="KW-1133">Transmembrane helix</keyword>
<evidence type="ECO:0000256" key="1">
    <source>
        <dbReference type="SAM" id="Phobius"/>
    </source>
</evidence>
<dbReference type="Proteomes" id="UP000603141">
    <property type="component" value="Unassembled WGS sequence"/>
</dbReference>
<keyword evidence="1" id="KW-0472">Membrane</keyword>
<feature type="transmembrane region" description="Helical" evidence="1">
    <location>
        <begin position="149"/>
        <end position="167"/>
    </location>
</feature>
<accession>A0A934S9V3</accession>
<name>A0A934S9V3_9BACT</name>
<proteinExistence type="predicted"/>
<dbReference type="AlphaFoldDB" id="A0A934S9V3"/>
<keyword evidence="3" id="KW-1185">Reference proteome</keyword>
<comment type="caution">
    <text evidence="2">The sequence shown here is derived from an EMBL/GenBank/DDBJ whole genome shotgun (WGS) entry which is preliminary data.</text>
</comment>
<protein>
    <submittedName>
        <fullName evidence="2">Uncharacterized protein</fullName>
    </submittedName>
</protein>
<dbReference type="EMBL" id="JAENIJ010000030">
    <property type="protein sequence ID" value="MBK1883919.1"/>
    <property type="molecule type" value="Genomic_DNA"/>
</dbReference>
<feature type="transmembrane region" description="Helical" evidence="1">
    <location>
        <begin position="15"/>
        <end position="34"/>
    </location>
</feature>
<reference evidence="2" key="1">
    <citation type="submission" date="2021-01" db="EMBL/GenBank/DDBJ databases">
        <title>Modified the classification status of verrucomicrobia.</title>
        <authorList>
            <person name="Feng X."/>
        </authorList>
    </citation>
    <scope>NUCLEOTIDE SEQUENCE</scope>
    <source>
        <strain evidence="2">KCTC 22041</strain>
    </source>
</reference>
<gene>
    <name evidence="2" type="ORF">JIN85_15985</name>
</gene>
<organism evidence="2 3">
    <name type="scientific">Luteolibacter pohnpeiensis</name>
    <dbReference type="NCBI Taxonomy" id="454153"/>
    <lineage>
        <taxon>Bacteria</taxon>
        <taxon>Pseudomonadati</taxon>
        <taxon>Verrucomicrobiota</taxon>
        <taxon>Verrucomicrobiia</taxon>
        <taxon>Verrucomicrobiales</taxon>
        <taxon>Verrucomicrobiaceae</taxon>
        <taxon>Luteolibacter</taxon>
    </lineage>
</organism>
<dbReference type="RefSeq" id="WP_200272555.1">
    <property type="nucleotide sequence ID" value="NZ_JAENIJ010000030.1"/>
</dbReference>
<evidence type="ECO:0000313" key="2">
    <source>
        <dbReference type="EMBL" id="MBK1883919.1"/>
    </source>
</evidence>
<keyword evidence="1" id="KW-0812">Transmembrane</keyword>